<evidence type="ECO:0000259" key="26">
    <source>
        <dbReference type="Pfam" id="PF13088"/>
    </source>
</evidence>
<dbReference type="CDD" id="cd15482">
    <property type="entry name" value="Sialidase_non-viral"/>
    <property type="match status" value="1"/>
</dbReference>
<evidence type="ECO:0000256" key="2">
    <source>
        <dbReference type="ARBA" id="ARBA00004207"/>
    </source>
</evidence>
<organism evidence="27">
    <name type="scientific">Saccoglossus kowalevskii</name>
    <name type="common">Acorn worm</name>
    <dbReference type="NCBI Taxonomy" id="10224"/>
    <lineage>
        <taxon>Eukaryota</taxon>
        <taxon>Metazoa</taxon>
        <taxon>Hemichordata</taxon>
        <taxon>Enteropneusta</taxon>
        <taxon>Harrimaniidae</taxon>
        <taxon>Saccoglossus</taxon>
    </lineage>
</organism>
<evidence type="ECO:0000256" key="3">
    <source>
        <dbReference type="ARBA" id="ARBA00004227"/>
    </source>
</evidence>
<comment type="miscellaneous">
    <text evidence="27">The sequence shown here is derived from an EMBL/GenBank/DDBJ third party annotation (TPA) entry.</text>
</comment>
<dbReference type="EMBL" id="BK008536">
    <property type="protein sequence ID" value="DAA35223.1"/>
    <property type="molecule type" value="mRNA"/>
</dbReference>
<dbReference type="GO" id="GO:0004308">
    <property type="term" value="F:exo-alpha-sialidase activity"/>
    <property type="evidence" value="ECO:0007669"/>
    <property type="project" value="UniProtKB-EC"/>
</dbReference>
<keyword evidence="8" id="KW-1003">Cell membrane</keyword>
<keyword evidence="12" id="KW-0378">Hydrolase</keyword>
<keyword evidence="17" id="KW-0458">Lysosome</keyword>
<evidence type="ECO:0000256" key="1">
    <source>
        <dbReference type="ARBA" id="ARBA00000427"/>
    </source>
</evidence>
<reference evidence="27" key="1">
    <citation type="journal article" date="1999" name="Genomics">
        <title>Cloning and characterization of NEU2, a human gene homologous to rodent soluble sialidases.</title>
        <authorList>
            <person name="Monti E."/>
            <person name="Preti A."/>
            <person name="Rossi E."/>
            <person name="Ballabio A."/>
            <person name="Borsani G."/>
        </authorList>
    </citation>
    <scope>NUCLEOTIDE SEQUENCE</scope>
</reference>
<dbReference type="Pfam" id="PF13088">
    <property type="entry name" value="BNR_2"/>
    <property type="match status" value="1"/>
</dbReference>
<name>K0Q1V9_SACKO</name>
<evidence type="ECO:0000256" key="8">
    <source>
        <dbReference type="ARBA" id="ARBA00022475"/>
    </source>
</evidence>
<comment type="similarity">
    <text evidence="6">Belongs to the glycosyl hydrolase 33 family.</text>
</comment>
<keyword evidence="11" id="KW-0677">Repeat</keyword>
<evidence type="ECO:0000256" key="25">
    <source>
        <dbReference type="ARBA" id="ARBA00041413"/>
    </source>
</evidence>
<keyword evidence="10" id="KW-0732">Signal</keyword>
<reference evidence="27" key="3">
    <citation type="journal article" date="2004" name="Genomics">
        <title>Molecular cloning and characterization of NEU4, the fourth member of the human sialidase gene family.</title>
        <authorList>
            <person name="Monti E."/>
            <person name="Bassi M.T."/>
            <person name="Bresciani R."/>
            <person name="Civini S."/>
            <person name="Croci G.L."/>
            <person name="Papini N."/>
            <person name="Riboni M."/>
            <person name="Zanchetti G."/>
            <person name="Ballabio A."/>
            <person name="Preti A."/>
            <person name="Tettamanti G."/>
            <person name="Venerando B."/>
            <person name="Borsani G."/>
        </authorList>
    </citation>
    <scope>NUCLEOTIDE SEQUENCE</scope>
</reference>
<evidence type="ECO:0000256" key="9">
    <source>
        <dbReference type="ARBA" id="ARBA00022553"/>
    </source>
</evidence>
<keyword evidence="9" id="KW-0597">Phosphoprotein</keyword>
<evidence type="ECO:0000256" key="10">
    <source>
        <dbReference type="ARBA" id="ARBA00022729"/>
    </source>
</evidence>
<keyword evidence="18" id="KW-0119">Carbohydrate metabolism</keyword>
<dbReference type="OrthoDB" id="2739686at2759"/>
<evidence type="ECO:0000256" key="5">
    <source>
        <dbReference type="ARBA" id="ARBA00004541"/>
    </source>
</evidence>
<dbReference type="GO" id="GO:0005765">
    <property type="term" value="C:lysosomal membrane"/>
    <property type="evidence" value="ECO:0007669"/>
    <property type="project" value="UniProtKB-SubCell"/>
</dbReference>
<keyword evidence="19" id="KW-0326">Glycosidase</keyword>
<evidence type="ECO:0000256" key="16">
    <source>
        <dbReference type="ARBA" id="ARBA00023180"/>
    </source>
</evidence>
<dbReference type="FunFam" id="2.120.10.10:FF:000003">
    <property type="entry name" value="Neuraminidase 1"/>
    <property type="match status" value="1"/>
</dbReference>
<dbReference type="GO" id="GO:0005886">
    <property type="term" value="C:plasma membrane"/>
    <property type="evidence" value="ECO:0007669"/>
    <property type="project" value="UniProtKB-SubCell"/>
</dbReference>
<keyword evidence="16" id="KW-0325">Glycoprotein</keyword>
<reference evidence="27" key="6">
    <citation type="journal article" date="2012" name="PLoS ONE">
        <title>New insights on the sialidase protein family revealed by a phylogenetic analysis in metazoa.</title>
        <authorList>
            <person name="Giacopuzzi E."/>
            <person name="Bresciani R."/>
            <person name="Schauer R."/>
            <person name="Monti E."/>
            <person name="Borsani G."/>
        </authorList>
    </citation>
    <scope>NUCLEOTIDE SEQUENCE</scope>
</reference>
<dbReference type="GO" id="GO:0043202">
    <property type="term" value="C:lysosomal lumen"/>
    <property type="evidence" value="ECO:0007669"/>
    <property type="project" value="UniProtKB-SubCell"/>
</dbReference>
<evidence type="ECO:0000256" key="6">
    <source>
        <dbReference type="ARBA" id="ARBA00009348"/>
    </source>
</evidence>
<dbReference type="EC" id="3.2.1.18" evidence="7"/>
<dbReference type="GeneID" id="100367083"/>
<reference evidence="27" key="5">
    <citation type="journal article" date="2011" name="BMC Biochem.">
        <title>Gallus gallus NEU3 sialidase as model to study protein evolution mechanism based on rapid evolving loops.</title>
        <authorList>
            <person name="Giacopuzzi E."/>
            <person name="Barlati S."/>
            <person name="Preti A."/>
            <person name="Venerando B."/>
            <person name="Monti E."/>
            <person name="Borsani G."/>
            <person name="Bresciani R."/>
        </authorList>
    </citation>
    <scope>NUCLEOTIDE SEQUENCE</scope>
</reference>
<dbReference type="AlphaFoldDB" id="K0Q1V9"/>
<dbReference type="GO" id="GO:0006689">
    <property type="term" value="P:ganglioside catabolic process"/>
    <property type="evidence" value="ECO:0007669"/>
    <property type="project" value="TreeGrafter"/>
</dbReference>
<evidence type="ECO:0000256" key="19">
    <source>
        <dbReference type="ARBA" id="ARBA00023295"/>
    </source>
</evidence>
<accession>K0Q1V9</accession>
<keyword evidence="13" id="KW-0442">Lipid degradation</keyword>
<reference evidence="27" key="4">
    <citation type="journal article" date="2007" name="Biochem. J.">
        <title>Molecular cloning and biochemical characterization of sialidases from zebrafish (Danio rerio).</title>
        <authorList>
            <person name="Manzoni M."/>
            <person name="Colombi P."/>
            <person name="Papini N."/>
            <person name="Rubaga L."/>
            <person name="Tiso N."/>
            <person name="Preti A."/>
            <person name="Venerando B."/>
            <person name="Tettamanti G."/>
            <person name="Bresciani R."/>
            <person name="Argenton F."/>
            <person name="Borsani G."/>
            <person name="Monti E."/>
        </authorList>
    </citation>
    <scope>NUCLEOTIDE SEQUENCE</scope>
</reference>
<evidence type="ECO:0000256" key="15">
    <source>
        <dbReference type="ARBA" id="ARBA00023136"/>
    </source>
</evidence>
<dbReference type="PANTHER" id="PTHR10628">
    <property type="entry name" value="SIALIDASE"/>
    <property type="match status" value="1"/>
</dbReference>
<evidence type="ECO:0000256" key="14">
    <source>
        <dbReference type="ARBA" id="ARBA00023098"/>
    </source>
</evidence>
<evidence type="ECO:0000256" key="4">
    <source>
        <dbReference type="ARBA" id="ARBA00004236"/>
    </source>
</evidence>
<dbReference type="KEGG" id="sko:100367083"/>
<dbReference type="GO" id="GO:0031410">
    <property type="term" value="C:cytoplasmic vesicle"/>
    <property type="evidence" value="ECO:0007669"/>
    <property type="project" value="UniProtKB-SubCell"/>
</dbReference>
<comment type="subunit">
    <text evidence="22">Interacts with cathepsin A (protective protein), beta-galactosidase and N-acetylgalactosamine-6-sulfate sulfatase in a multienzyme complex.</text>
</comment>
<dbReference type="RefSeq" id="NP_001277018.1">
    <property type="nucleotide sequence ID" value="NM_001290089.1"/>
</dbReference>
<evidence type="ECO:0000256" key="11">
    <source>
        <dbReference type="ARBA" id="ARBA00022737"/>
    </source>
</evidence>
<evidence type="ECO:0000256" key="18">
    <source>
        <dbReference type="ARBA" id="ARBA00023277"/>
    </source>
</evidence>
<protein>
    <recommendedName>
        <fullName evidence="23">Sialidase-1</fullName>
        <ecNumber evidence="7">3.2.1.18</ecNumber>
    </recommendedName>
    <alternativeName>
        <fullName evidence="25">Lysosomal sialidase</fullName>
    </alternativeName>
    <alternativeName>
        <fullName evidence="24">N-acetyl-alpha-neuraminidase 1</fullName>
    </alternativeName>
</protein>
<proteinExistence type="evidence at transcript level"/>
<evidence type="ECO:0000256" key="21">
    <source>
        <dbReference type="ARBA" id="ARBA00037235"/>
    </source>
</evidence>
<evidence type="ECO:0000256" key="20">
    <source>
        <dbReference type="ARBA" id="ARBA00023329"/>
    </source>
</evidence>
<evidence type="ECO:0000256" key="22">
    <source>
        <dbReference type="ARBA" id="ARBA00038519"/>
    </source>
</evidence>
<dbReference type="GO" id="GO:0009313">
    <property type="term" value="P:oligosaccharide catabolic process"/>
    <property type="evidence" value="ECO:0007669"/>
    <property type="project" value="TreeGrafter"/>
</dbReference>
<dbReference type="PANTHER" id="PTHR10628:SF25">
    <property type="entry name" value="SIALIDASE-1"/>
    <property type="match status" value="1"/>
</dbReference>
<dbReference type="SUPFAM" id="SSF50939">
    <property type="entry name" value="Sialidases"/>
    <property type="match status" value="1"/>
</dbReference>
<keyword evidence="14" id="KW-0443">Lipid metabolism</keyword>
<feature type="domain" description="Sialidase" evidence="26">
    <location>
        <begin position="66"/>
        <end position="351"/>
    </location>
</feature>
<evidence type="ECO:0000256" key="7">
    <source>
        <dbReference type="ARBA" id="ARBA00012733"/>
    </source>
</evidence>
<dbReference type="InterPro" id="IPR036278">
    <property type="entry name" value="Sialidase_sf"/>
</dbReference>
<dbReference type="InterPro" id="IPR026856">
    <property type="entry name" value="Sialidase_fam"/>
</dbReference>
<comment type="catalytic activity">
    <reaction evidence="1">
        <text>Hydrolysis of alpha-(2-&gt;3)-, alpha-(2-&gt;6)-, alpha-(2-&gt;8)- glycosidic linkages of terminal sialic acid residues in oligosaccharides, glycoproteins, glycolipids, colominic acid and synthetic substrates.</text>
        <dbReference type="EC" id="3.2.1.18"/>
    </reaction>
</comment>
<dbReference type="Gene3D" id="2.120.10.10">
    <property type="match status" value="1"/>
</dbReference>
<evidence type="ECO:0000256" key="24">
    <source>
        <dbReference type="ARBA" id="ARBA00041332"/>
    </source>
</evidence>
<evidence type="ECO:0000256" key="17">
    <source>
        <dbReference type="ARBA" id="ARBA00023228"/>
    </source>
</evidence>
<comment type="function">
    <text evidence="21">Catalyzes the removal of sialic acid (N-acetylneuraminic acid) moieties from glycoproteins and glycolipids. To be active, it is strictly dependent on its presence in the multienzyme complex. Appears to have a preference for alpha 2-3 and alpha 2-6 sialyl linkage.</text>
</comment>
<evidence type="ECO:0000313" key="27">
    <source>
        <dbReference type="EMBL" id="DAA35223.1"/>
    </source>
</evidence>
<evidence type="ECO:0000256" key="23">
    <source>
        <dbReference type="ARBA" id="ARBA00040509"/>
    </source>
</evidence>
<comment type="subcellular location">
    <subcellularLocation>
        <location evidence="4">Cell membrane</location>
    </subcellularLocation>
    <subcellularLocation>
        <location evidence="5">Cytoplasmic vesicle</location>
    </subcellularLocation>
    <subcellularLocation>
        <location evidence="3">Lysosome lumen</location>
    </subcellularLocation>
    <subcellularLocation>
        <location evidence="2">Lysosome membrane</location>
        <topology evidence="2">Peripheral membrane protein</topology>
        <orientation evidence="2">Lumenal side</orientation>
    </subcellularLocation>
</comment>
<dbReference type="InterPro" id="IPR011040">
    <property type="entry name" value="Sialidase"/>
</dbReference>
<keyword evidence="20" id="KW-0968">Cytoplasmic vesicle</keyword>
<evidence type="ECO:0000256" key="12">
    <source>
        <dbReference type="ARBA" id="ARBA00022801"/>
    </source>
</evidence>
<keyword evidence="15" id="KW-0472">Membrane</keyword>
<evidence type="ECO:0000256" key="13">
    <source>
        <dbReference type="ARBA" id="ARBA00022963"/>
    </source>
</evidence>
<reference evidence="27" key="2">
    <citation type="journal article" date="2000" name="Biochem. J.">
        <title>Identification and expression of NEU3, a novel human sialidase associated to the plasma membrane.</title>
        <authorList>
            <person name="Monti E."/>
            <person name="Bassi M.T."/>
            <person name="Papini N."/>
            <person name="Riboni M."/>
            <person name="Manzoni M."/>
            <person name="Venerando B."/>
            <person name="Croci G."/>
            <person name="Preti A."/>
            <person name="Ballabio A."/>
            <person name="Tettamanti G."/>
            <person name="Borsani G."/>
        </authorList>
    </citation>
    <scope>NUCLEOTIDE SEQUENCE</scope>
</reference>
<sequence length="436" mass="48843">MYVKGAPCVVFVVLTFWCGFPVFSAGFTTFRNVTPKVVQEKLIWIKGQEEVSLYRIPIISYTSQGSLIAASEARKYSGSDHGPKFLAVKRSTDKGYTWEPQQFVSDDGSIVKDGLNLGAILSDDEKGIMFIFYTMCAHYDHCDTSTTHVIRSYDDGVTWTNSFNVSEQIGTRMFAPGPGYGIQKKLPPHVGRLVVCGHTSKRGMVCVISDDHGETWKNGGYIKSIPFKQPTKAGDFNPNECQPVELPDGSIMINMRNQGHYHCSCRIITRSFDGAETFSFDNLYFDEALIDPACAASTLYHNGVLFFVNAMSTNKRENLTLQWSYNNGTTWSGKLNIFPGYSAYSAMTAFSNSLKYGDELYILYEKGQNSANSMDSLSFMCTTRKDEKSQTIGHLAKDMEMLEMGITWNEFHWLAQDREGWRSYTGALCSSGSEED</sequence>